<protein>
    <submittedName>
        <fullName evidence="1">Uncharacterized protein</fullName>
    </submittedName>
</protein>
<reference evidence="1 2" key="1">
    <citation type="journal article" date="2022" name="Genome Biol. Evol.">
        <title>The Spruce Budworm Genome: Reconstructing the Evolutionary History of Antifreeze Proteins.</title>
        <authorList>
            <person name="Beliveau C."/>
            <person name="Gagne P."/>
            <person name="Picq S."/>
            <person name="Vernygora O."/>
            <person name="Keeling C.I."/>
            <person name="Pinkney K."/>
            <person name="Doucet D."/>
            <person name="Wen F."/>
            <person name="Johnston J.S."/>
            <person name="Maaroufi H."/>
            <person name="Boyle B."/>
            <person name="Laroche J."/>
            <person name="Dewar K."/>
            <person name="Juretic N."/>
            <person name="Blackburn G."/>
            <person name="Nisole A."/>
            <person name="Brunet B."/>
            <person name="Brandao M."/>
            <person name="Lumley L."/>
            <person name="Duan J."/>
            <person name="Quan G."/>
            <person name="Lucarotti C.J."/>
            <person name="Roe A.D."/>
            <person name="Sperling F.A.H."/>
            <person name="Levesque R.C."/>
            <person name="Cusson M."/>
        </authorList>
    </citation>
    <scope>NUCLEOTIDE SEQUENCE [LARGE SCALE GENOMIC DNA]</scope>
    <source>
        <strain evidence="1">Glfc:IPQL:Cfum</strain>
    </source>
</reference>
<evidence type="ECO:0000313" key="1">
    <source>
        <dbReference type="EMBL" id="KAI8424551.1"/>
    </source>
</evidence>
<sequence length="201" mass="22811">MGPVYNQLERGDVEARIRQSNEILRVASDFHNDFLKPWYEGENLQKSKYRVVKFLLGQLADKFEVERSSITNLYIPSEDDNSTEQEIDPSSRQRMKATKGKIQKTGSSVFCVNHQQTLRSQAAAKPLYPGLGSGQVTEEQGVREESPGDSSLTIPTGHCLATHNIRTLRTDEKIIELEEELSSLRWDIMGLSESDERGRIR</sequence>
<dbReference type="EMBL" id="CM046104">
    <property type="protein sequence ID" value="KAI8424551.1"/>
    <property type="molecule type" value="Genomic_DNA"/>
</dbReference>
<accession>A0ACC0JK64</accession>
<dbReference type="Proteomes" id="UP001064048">
    <property type="component" value="Chromosome 4"/>
</dbReference>
<comment type="caution">
    <text evidence="1">The sequence shown here is derived from an EMBL/GenBank/DDBJ whole genome shotgun (WGS) entry which is preliminary data.</text>
</comment>
<gene>
    <name evidence="1" type="ORF">MSG28_003008</name>
</gene>
<keyword evidence="2" id="KW-1185">Reference proteome</keyword>
<name>A0ACC0JK64_CHOFU</name>
<proteinExistence type="predicted"/>
<organism evidence="1 2">
    <name type="scientific">Choristoneura fumiferana</name>
    <name type="common">Spruce budworm moth</name>
    <name type="synonym">Archips fumiferana</name>
    <dbReference type="NCBI Taxonomy" id="7141"/>
    <lineage>
        <taxon>Eukaryota</taxon>
        <taxon>Metazoa</taxon>
        <taxon>Ecdysozoa</taxon>
        <taxon>Arthropoda</taxon>
        <taxon>Hexapoda</taxon>
        <taxon>Insecta</taxon>
        <taxon>Pterygota</taxon>
        <taxon>Neoptera</taxon>
        <taxon>Endopterygota</taxon>
        <taxon>Lepidoptera</taxon>
        <taxon>Glossata</taxon>
        <taxon>Ditrysia</taxon>
        <taxon>Tortricoidea</taxon>
        <taxon>Tortricidae</taxon>
        <taxon>Tortricinae</taxon>
        <taxon>Choristoneura</taxon>
    </lineage>
</organism>
<evidence type="ECO:0000313" key="2">
    <source>
        <dbReference type="Proteomes" id="UP001064048"/>
    </source>
</evidence>